<dbReference type="AlphaFoldDB" id="A0A371CYD6"/>
<organism evidence="2 3">
    <name type="scientific">Lentinus brumalis</name>
    <dbReference type="NCBI Taxonomy" id="2498619"/>
    <lineage>
        <taxon>Eukaryota</taxon>
        <taxon>Fungi</taxon>
        <taxon>Dikarya</taxon>
        <taxon>Basidiomycota</taxon>
        <taxon>Agaricomycotina</taxon>
        <taxon>Agaricomycetes</taxon>
        <taxon>Polyporales</taxon>
        <taxon>Polyporaceae</taxon>
        <taxon>Lentinus</taxon>
    </lineage>
</organism>
<proteinExistence type="predicted"/>
<dbReference type="Proteomes" id="UP000256964">
    <property type="component" value="Unassembled WGS sequence"/>
</dbReference>
<feature type="region of interest" description="Disordered" evidence="1">
    <location>
        <begin position="33"/>
        <end position="83"/>
    </location>
</feature>
<evidence type="ECO:0000313" key="3">
    <source>
        <dbReference type="Proteomes" id="UP000256964"/>
    </source>
</evidence>
<name>A0A371CYD6_9APHY</name>
<sequence>MTGRHRAYSVRSCGNNILSSFWVILRSCRDGNVSRTDGRRVRPTRTHHAPSLSFQKGRISPSLRTQTEPSSAPEHKSSPSLENATWRTAARWSVKGIKHCLSTALQRRTVRREARGMHVLAMPPQNETVVLVEGVPQRHSGLVRDREQLSVSRREGDLPDGTAVIQEPLNLLPCVHSPYANRIVVGSGGEVFLLRIERTRRHPTPVPAHLYADILGRLLPTSIHLHFARLMELVKKTL</sequence>
<dbReference type="EMBL" id="KZ857439">
    <property type="protein sequence ID" value="RDX45286.1"/>
    <property type="molecule type" value="Genomic_DNA"/>
</dbReference>
<reference evidence="2 3" key="1">
    <citation type="journal article" date="2018" name="Biotechnol. Biofuels">
        <title>Integrative visual omics of the white-rot fungus Polyporus brumalis exposes the biotechnological potential of its oxidative enzymes for delignifying raw plant biomass.</title>
        <authorList>
            <person name="Miyauchi S."/>
            <person name="Rancon A."/>
            <person name="Drula E."/>
            <person name="Hage H."/>
            <person name="Chaduli D."/>
            <person name="Favel A."/>
            <person name="Grisel S."/>
            <person name="Henrissat B."/>
            <person name="Herpoel-Gimbert I."/>
            <person name="Ruiz-Duenas F.J."/>
            <person name="Chevret D."/>
            <person name="Hainaut M."/>
            <person name="Lin J."/>
            <person name="Wang M."/>
            <person name="Pangilinan J."/>
            <person name="Lipzen A."/>
            <person name="Lesage-Meessen L."/>
            <person name="Navarro D."/>
            <person name="Riley R."/>
            <person name="Grigoriev I.V."/>
            <person name="Zhou S."/>
            <person name="Raouche S."/>
            <person name="Rosso M.N."/>
        </authorList>
    </citation>
    <scope>NUCLEOTIDE SEQUENCE [LARGE SCALE GENOMIC DNA]</scope>
    <source>
        <strain evidence="2 3">BRFM 1820</strain>
    </source>
</reference>
<protein>
    <submittedName>
        <fullName evidence="2">Uncharacterized protein</fullName>
    </submittedName>
</protein>
<gene>
    <name evidence="2" type="ORF">OH76DRAFT_1012062</name>
</gene>
<evidence type="ECO:0000256" key="1">
    <source>
        <dbReference type="SAM" id="MobiDB-lite"/>
    </source>
</evidence>
<evidence type="ECO:0000313" key="2">
    <source>
        <dbReference type="EMBL" id="RDX45286.1"/>
    </source>
</evidence>
<accession>A0A371CYD6</accession>
<keyword evidence="3" id="KW-1185">Reference proteome</keyword>